<evidence type="ECO:0000256" key="1">
    <source>
        <dbReference type="SAM" id="MobiDB-lite"/>
    </source>
</evidence>
<protein>
    <submittedName>
        <fullName evidence="2">DUF1289 domain-containing protein</fullName>
    </submittedName>
</protein>
<name>A0A975SK36_9RHOO</name>
<accession>A0A975SK36</accession>
<evidence type="ECO:0000313" key="3">
    <source>
        <dbReference type="Proteomes" id="UP000683428"/>
    </source>
</evidence>
<reference evidence="2" key="1">
    <citation type="submission" date="2020-11" db="EMBL/GenBank/DDBJ databases">
        <title>Azospira inquinata sp. nov.</title>
        <authorList>
            <person name="Moe W.M."/>
            <person name="Mikes M.C."/>
        </authorList>
    </citation>
    <scope>NUCLEOTIDE SEQUENCE</scope>
    <source>
        <strain evidence="2">Azo-3</strain>
    </source>
</reference>
<dbReference type="Pfam" id="PF06945">
    <property type="entry name" value="DUF1289"/>
    <property type="match status" value="1"/>
</dbReference>
<gene>
    <name evidence="2" type="ORF">Azoinq_07795</name>
</gene>
<dbReference type="Proteomes" id="UP000683428">
    <property type="component" value="Chromosome"/>
</dbReference>
<dbReference type="RefSeq" id="WP_216130299.1">
    <property type="nucleotide sequence ID" value="NZ_CP064782.1"/>
</dbReference>
<dbReference type="EMBL" id="CP064782">
    <property type="protein sequence ID" value="QWT47782.1"/>
    <property type="molecule type" value="Genomic_DNA"/>
</dbReference>
<dbReference type="InterPro" id="IPR010710">
    <property type="entry name" value="DUF1289"/>
</dbReference>
<dbReference type="KEGG" id="aiq:Azoinq_07795"/>
<keyword evidence="3" id="KW-1185">Reference proteome</keyword>
<feature type="region of interest" description="Disordered" evidence="1">
    <location>
        <begin position="36"/>
        <end position="64"/>
    </location>
</feature>
<organism evidence="2 3">
    <name type="scientific">Azospira inquinata</name>
    <dbReference type="NCBI Taxonomy" id="2785627"/>
    <lineage>
        <taxon>Bacteria</taxon>
        <taxon>Pseudomonadati</taxon>
        <taxon>Pseudomonadota</taxon>
        <taxon>Betaproteobacteria</taxon>
        <taxon>Rhodocyclales</taxon>
        <taxon>Rhodocyclaceae</taxon>
        <taxon>Azospira</taxon>
    </lineage>
</organism>
<evidence type="ECO:0000313" key="2">
    <source>
        <dbReference type="EMBL" id="QWT47782.1"/>
    </source>
</evidence>
<sequence>MEETWDIPEEDPCIGVCTMDPESGTCLGCGRTAEQIAGLPPANPASGKDDAPPASGSETGPSAP</sequence>
<dbReference type="AlphaFoldDB" id="A0A975SK36"/>
<proteinExistence type="predicted"/>